<dbReference type="AlphaFoldDB" id="A0A143PF73"/>
<evidence type="ECO:0000259" key="2">
    <source>
        <dbReference type="Pfam" id="PF07670"/>
    </source>
</evidence>
<organism evidence="4 5">
    <name type="scientific">Staphylococcus condimenti</name>
    <dbReference type="NCBI Taxonomy" id="70255"/>
    <lineage>
        <taxon>Bacteria</taxon>
        <taxon>Bacillati</taxon>
        <taxon>Bacillota</taxon>
        <taxon>Bacilli</taxon>
        <taxon>Bacillales</taxon>
        <taxon>Staphylococcaceae</taxon>
        <taxon>Staphylococcus</taxon>
    </lineage>
</organism>
<sequence>MKTEANLLSEEMELQSNSKTAQSEKGVKMWRFYVFSFIGILCFFVPVTIGGTNTIIVDHVHLWIRQLLGPAMPYVALLLIIAGAGLPIVRQDFKKSVTDFVIVLFKVLGAVIGIMYVFKIGPALLFNQDYGPFLFDKLMLPLSILIPIGAVALSLLVGYGLLEYIGVLMQPVMRPLFKTPGKSAVDAVASFVGSYSLGLLITNRVYKDGMYNKKEAVIIATGFSTVSATFMVIVANTLGLMEHWNLFFWSTLVITFAVTAISAHLPPIRGESEKYYEGQEGEKEVEVTGSRFKAAYDEAKRQSYNSLPLLKNIWLNVKDGLEMTVAILPSILSIGFVGLLLANFTPIIDWLSYIFYPFIYIFPIDDKALLAKASAISIIEMFLPSLIAVKATMAVKFVTAITSISAIIFFSALVPCILATDIKIPVWKLVFIWFIRVALTLLIAIPFALLIF</sequence>
<feature type="transmembrane region" description="Helical" evidence="1">
    <location>
        <begin position="246"/>
        <end position="265"/>
    </location>
</feature>
<feature type="transmembrane region" description="Helical" evidence="1">
    <location>
        <begin position="71"/>
        <end position="89"/>
    </location>
</feature>
<keyword evidence="1" id="KW-1133">Transmembrane helix</keyword>
<reference evidence="4 5" key="1">
    <citation type="submission" date="2018-11" db="EMBL/GenBank/DDBJ databases">
        <title>Genomic profiling of Staphylococcus species from a Poultry farm system in KwaZulu-Natal, South Africa.</title>
        <authorList>
            <person name="Amoako D.G."/>
            <person name="Somboro A.M."/>
            <person name="Abia A.L.K."/>
            <person name="Bester L.A."/>
            <person name="Essack S.Y."/>
        </authorList>
    </citation>
    <scope>NUCLEOTIDE SEQUENCE [LARGE SCALE GENOMIC DNA]</scope>
    <source>
        <strain evidence="4 5">SA11</strain>
    </source>
</reference>
<dbReference type="Proteomes" id="UP000293854">
    <property type="component" value="Unassembled WGS sequence"/>
</dbReference>
<gene>
    <name evidence="4" type="ORF">EIG99_02900</name>
    <name evidence="3" type="ORF">I6J05_07490</name>
</gene>
<feature type="transmembrane region" description="Helical" evidence="1">
    <location>
        <begin position="216"/>
        <end position="234"/>
    </location>
</feature>
<feature type="transmembrane region" description="Helical" evidence="1">
    <location>
        <begin position="368"/>
        <end position="387"/>
    </location>
</feature>
<feature type="transmembrane region" description="Helical" evidence="1">
    <location>
        <begin position="32"/>
        <end position="51"/>
    </location>
</feature>
<feature type="transmembrane region" description="Helical" evidence="1">
    <location>
        <begin position="430"/>
        <end position="451"/>
    </location>
</feature>
<dbReference type="EMBL" id="RQTE01000056">
    <property type="protein sequence ID" value="RZI03616.1"/>
    <property type="molecule type" value="Genomic_DNA"/>
</dbReference>
<feature type="domain" description="Nucleoside transporter/FeoB GTPase Gate" evidence="2">
    <location>
        <begin position="145"/>
        <end position="240"/>
    </location>
</feature>
<keyword evidence="1" id="KW-0812">Transmembrane</keyword>
<proteinExistence type="predicted"/>
<reference evidence="3 6" key="2">
    <citation type="submission" date="2021-01" db="EMBL/GenBank/DDBJ databases">
        <title>FDA dAtabase for Regulatory Grade micrObial Sequences (FDA-ARGOS): Supporting development and validation of Infectious Disease Dx tests.</title>
        <authorList>
            <person name="Sproer C."/>
            <person name="Gronow S."/>
            <person name="Severitt S."/>
            <person name="Schroder I."/>
            <person name="Tallon L."/>
            <person name="Sadzewicz L."/>
            <person name="Zhao X."/>
            <person name="Boylan J."/>
            <person name="Ott S."/>
            <person name="Bowen H."/>
            <person name="Vavikolanu K."/>
            <person name="Mehta A."/>
            <person name="Aluvathingal J."/>
            <person name="Nadendla S."/>
            <person name="Lowell S."/>
            <person name="Myers T."/>
            <person name="Yan Y."/>
            <person name="Sichtig H."/>
        </authorList>
    </citation>
    <scope>NUCLEOTIDE SEQUENCE [LARGE SCALE GENOMIC DNA]</scope>
    <source>
        <strain evidence="3 6">FDAARGOS_1148</strain>
    </source>
</reference>
<evidence type="ECO:0000313" key="4">
    <source>
        <dbReference type="EMBL" id="RZI03616.1"/>
    </source>
</evidence>
<dbReference type="Pfam" id="PF07670">
    <property type="entry name" value="Gate"/>
    <property type="match status" value="1"/>
</dbReference>
<dbReference type="Proteomes" id="UP000595942">
    <property type="component" value="Chromosome"/>
</dbReference>
<evidence type="ECO:0000256" key="1">
    <source>
        <dbReference type="SAM" id="Phobius"/>
    </source>
</evidence>
<evidence type="ECO:0000313" key="3">
    <source>
        <dbReference type="EMBL" id="QQS81768.1"/>
    </source>
</evidence>
<evidence type="ECO:0000313" key="6">
    <source>
        <dbReference type="Proteomes" id="UP000595942"/>
    </source>
</evidence>
<dbReference type="OrthoDB" id="1633380at2"/>
<feature type="transmembrane region" description="Helical" evidence="1">
    <location>
        <begin position="183"/>
        <end position="201"/>
    </location>
</feature>
<feature type="transmembrane region" description="Helical" evidence="1">
    <location>
        <begin position="393"/>
        <end position="418"/>
    </location>
</feature>
<feature type="transmembrane region" description="Helical" evidence="1">
    <location>
        <begin position="331"/>
        <end position="356"/>
    </location>
</feature>
<dbReference type="InterPro" id="IPR011642">
    <property type="entry name" value="Gate_dom"/>
</dbReference>
<dbReference type="EMBL" id="CP068073">
    <property type="protein sequence ID" value="QQS81768.1"/>
    <property type="molecule type" value="Genomic_DNA"/>
</dbReference>
<keyword evidence="1" id="KW-0472">Membrane</keyword>
<feature type="transmembrane region" description="Helical" evidence="1">
    <location>
        <begin position="138"/>
        <end position="162"/>
    </location>
</feature>
<dbReference type="KEGG" id="scv:A4G25_10985"/>
<accession>A0A143PF73</accession>
<keyword evidence="6" id="KW-1185">Reference proteome</keyword>
<name>A0A143PF73_9STAP</name>
<feature type="transmembrane region" description="Helical" evidence="1">
    <location>
        <begin position="101"/>
        <end position="118"/>
    </location>
</feature>
<protein>
    <submittedName>
        <fullName evidence="4">YjiH family protein</fullName>
    </submittedName>
</protein>
<evidence type="ECO:0000313" key="5">
    <source>
        <dbReference type="Proteomes" id="UP000293854"/>
    </source>
</evidence>